<accession>A0A512DQI6</accession>
<dbReference type="AlphaFoldDB" id="A0A512DQI6"/>
<feature type="transmembrane region" description="Helical" evidence="6">
    <location>
        <begin position="90"/>
        <end position="117"/>
    </location>
</feature>
<sequence>MALQLPLFISRNAAFMRLARGGGSVMALNVAGMAQALLLQVVLARLLGHEGYGQFAYVMAWINILVYVAVMGHDSLAMRSVAAHHARQEWALLAGVLRHATILVGTLSIALSSLGALLVWKGHEVPDDLAATFLAGFVVLPLLALLRLNASVLYGQGRVVLGTAPERLGRDAVVLALTGMAVLIAAPLTPPAVMGFVAIGGGSALVLILYLRRRIAVLPAEAPRAVYMRRTWIASAFVLGLTGGSQLLLQRSDVLMIGWLMTAADAGVYVVACNVAELVLFPFLAVSSIVAPSFAAHYARGERAEIASFMRTTTLSTLAGSLLIGIPLFVLAPWILGLFGPEFVDGANAARILMFGICLRAVIGPSHLMLTMTGHESHALWALGCAAAANIALNLVMIPAFGIEGAASMTTLALLGSQIAMAIMAWRKIGVAPALLPRMLMPKSGGPPAGWRGPASNAPESEGL</sequence>
<keyword evidence="2" id="KW-1003">Cell membrane</keyword>
<name>A0A512DQI6_9PROT</name>
<evidence type="ECO:0000256" key="4">
    <source>
        <dbReference type="ARBA" id="ARBA00022989"/>
    </source>
</evidence>
<reference evidence="7 8" key="1">
    <citation type="submission" date="2019-07" db="EMBL/GenBank/DDBJ databases">
        <title>Whole genome shotgun sequence of Skermanella aerolata NBRC 106429.</title>
        <authorList>
            <person name="Hosoyama A."/>
            <person name="Uohara A."/>
            <person name="Ohji S."/>
            <person name="Ichikawa N."/>
        </authorList>
    </citation>
    <scope>NUCLEOTIDE SEQUENCE [LARGE SCALE GENOMIC DNA]</scope>
    <source>
        <strain evidence="7 8">NBRC 106429</strain>
    </source>
</reference>
<feature type="transmembrane region" description="Helical" evidence="6">
    <location>
        <begin position="348"/>
        <end position="368"/>
    </location>
</feature>
<organism evidence="7 8">
    <name type="scientific">Skermanella aerolata</name>
    <dbReference type="NCBI Taxonomy" id="393310"/>
    <lineage>
        <taxon>Bacteria</taxon>
        <taxon>Pseudomonadati</taxon>
        <taxon>Pseudomonadota</taxon>
        <taxon>Alphaproteobacteria</taxon>
        <taxon>Rhodospirillales</taxon>
        <taxon>Azospirillaceae</taxon>
        <taxon>Skermanella</taxon>
    </lineage>
</organism>
<evidence type="ECO:0000313" key="7">
    <source>
        <dbReference type="EMBL" id="GEO38741.1"/>
    </source>
</evidence>
<keyword evidence="8" id="KW-1185">Reference proteome</keyword>
<evidence type="ECO:0000256" key="5">
    <source>
        <dbReference type="ARBA" id="ARBA00023136"/>
    </source>
</evidence>
<feature type="transmembrane region" description="Helical" evidence="6">
    <location>
        <begin position="192"/>
        <end position="211"/>
    </location>
</feature>
<feature type="transmembrane region" description="Helical" evidence="6">
    <location>
        <begin position="55"/>
        <end position="78"/>
    </location>
</feature>
<proteinExistence type="predicted"/>
<protein>
    <submittedName>
        <fullName evidence="7">Polysaccharide biosynthesis protein</fullName>
    </submittedName>
</protein>
<feature type="transmembrane region" description="Helical" evidence="6">
    <location>
        <begin position="380"/>
        <end position="401"/>
    </location>
</feature>
<evidence type="ECO:0000256" key="6">
    <source>
        <dbReference type="SAM" id="Phobius"/>
    </source>
</evidence>
<feature type="transmembrane region" description="Helical" evidence="6">
    <location>
        <begin position="129"/>
        <end position="148"/>
    </location>
</feature>
<feature type="transmembrane region" description="Helical" evidence="6">
    <location>
        <begin position="232"/>
        <end position="249"/>
    </location>
</feature>
<dbReference type="InterPro" id="IPR050833">
    <property type="entry name" value="Poly_Biosynth_Transport"/>
</dbReference>
<feature type="transmembrane region" description="Helical" evidence="6">
    <location>
        <begin position="269"/>
        <end position="294"/>
    </location>
</feature>
<dbReference type="InterPro" id="IPR002797">
    <property type="entry name" value="Polysacc_synth"/>
</dbReference>
<feature type="transmembrane region" description="Helical" evidence="6">
    <location>
        <begin position="315"/>
        <end position="336"/>
    </location>
</feature>
<dbReference type="PANTHER" id="PTHR30250:SF27">
    <property type="entry name" value="POLYSACCHARIDE BIOSYNTHESIS PROTEIN"/>
    <property type="match status" value="1"/>
</dbReference>
<dbReference type="EMBL" id="BJYZ01000012">
    <property type="protein sequence ID" value="GEO38741.1"/>
    <property type="molecule type" value="Genomic_DNA"/>
</dbReference>
<dbReference type="Proteomes" id="UP000321523">
    <property type="component" value="Unassembled WGS sequence"/>
</dbReference>
<gene>
    <name evidence="7" type="ORF">SAE02_28890</name>
</gene>
<keyword evidence="5 6" id="KW-0472">Membrane</keyword>
<evidence type="ECO:0000256" key="2">
    <source>
        <dbReference type="ARBA" id="ARBA00022475"/>
    </source>
</evidence>
<feature type="transmembrane region" description="Helical" evidence="6">
    <location>
        <begin position="21"/>
        <end position="43"/>
    </location>
</feature>
<dbReference type="GO" id="GO:0005886">
    <property type="term" value="C:plasma membrane"/>
    <property type="evidence" value="ECO:0007669"/>
    <property type="project" value="UniProtKB-SubCell"/>
</dbReference>
<comment type="caution">
    <text evidence="7">The sequence shown here is derived from an EMBL/GenBank/DDBJ whole genome shotgun (WGS) entry which is preliminary data.</text>
</comment>
<feature type="transmembrane region" description="Helical" evidence="6">
    <location>
        <begin position="407"/>
        <end position="426"/>
    </location>
</feature>
<dbReference type="PANTHER" id="PTHR30250">
    <property type="entry name" value="PST FAMILY PREDICTED COLANIC ACID TRANSPORTER"/>
    <property type="match status" value="1"/>
</dbReference>
<evidence type="ECO:0000256" key="1">
    <source>
        <dbReference type="ARBA" id="ARBA00004651"/>
    </source>
</evidence>
<feature type="transmembrane region" description="Helical" evidence="6">
    <location>
        <begin position="168"/>
        <end position="186"/>
    </location>
</feature>
<keyword evidence="4 6" id="KW-1133">Transmembrane helix</keyword>
<keyword evidence="3 6" id="KW-0812">Transmembrane</keyword>
<dbReference type="Pfam" id="PF01943">
    <property type="entry name" value="Polysacc_synt"/>
    <property type="match status" value="1"/>
</dbReference>
<comment type="subcellular location">
    <subcellularLocation>
        <location evidence="1">Cell membrane</location>
        <topology evidence="1">Multi-pass membrane protein</topology>
    </subcellularLocation>
</comment>
<evidence type="ECO:0000256" key="3">
    <source>
        <dbReference type="ARBA" id="ARBA00022692"/>
    </source>
</evidence>
<evidence type="ECO:0000313" key="8">
    <source>
        <dbReference type="Proteomes" id="UP000321523"/>
    </source>
</evidence>